<organism evidence="1 2">
    <name type="scientific">Delftia acidovorans (strain DSM 14801 / SPH-1)</name>
    <dbReference type="NCBI Taxonomy" id="398578"/>
    <lineage>
        <taxon>Bacteria</taxon>
        <taxon>Pseudomonadati</taxon>
        <taxon>Pseudomonadota</taxon>
        <taxon>Betaproteobacteria</taxon>
        <taxon>Burkholderiales</taxon>
        <taxon>Comamonadaceae</taxon>
        <taxon>Delftia</taxon>
    </lineage>
</organism>
<protein>
    <submittedName>
        <fullName evidence="1">Uncharacterized protein</fullName>
    </submittedName>
</protein>
<gene>
    <name evidence="1" type="ordered locus">Daci_3547</name>
</gene>
<dbReference type="EMBL" id="CP000884">
    <property type="protein sequence ID" value="ABX36181.1"/>
    <property type="molecule type" value="Genomic_DNA"/>
</dbReference>
<evidence type="ECO:0000313" key="1">
    <source>
        <dbReference type="EMBL" id="ABX36181.1"/>
    </source>
</evidence>
<dbReference type="STRING" id="398578.Daci_3547"/>
<sequence>MLAGLFHSRPAAATAIADTTVNHTLDKIAIAWGTAPQIGQQDSVPKGMGALADFTPKAAQSATATAMAGAKEQVGQVQATLRRLGKRLAPVLGPAAGQTDGDCAQGNQKANSAPLVSQIDALTHVLRLVRTELQDLERRLAL</sequence>
<dbReference type="KEGG" id="dac:Daci_3547"/>
<reference evidence="1 2" key="1">
    <citation type="journal article" date="2004" name="Appl. Environ. Microbiol.">
        <title>Mineralization of individual congeners of linear alkylbenzenesulfonate by defined pairs of heterotrophic bacteria.</title>
        <authorList>
            <person name="Schleheck D."/>
            <person name="Knepper T.P."/>
            <person name="Fischer K."/>
            <person name="Cook A.M."/>
        </authorList>
    </citation>
    <scope>NUCLEOTIDE SEQUENCE [LARGE SCALE GENOMIC DNA]</scope>
    <source>
        <strain evidence="2">DSM 14801 / SPH-1</strain>
    </source>
</reference>
<dbReference type="AlphaFoldDB" id="A9BWG1"/>
<name>A9BWG1_DELAS</name>
<reference evidence="2" key="2">
    <citation type="submission" date="2007-11" db="EMBL/GenBank/DDBJ databases">
        <title>Complete sequence of Delftia acidovorans DSM 14801 / SPH-1.</title>
        <authorList>
            <person name="Copeland A."/>
            <person name="Lucas S."/>
            <person name="Lapidus A."/>
            <person name="Barry K."/>
            <person name="Glavina del Rio T."/>
            <person name="Dalin E."/>
            <person name="Tice H."/>
            <person name="Pitluck S."/>
            <person name="Lowry S."/>
            <person name="Clum A."/>
            <person name="Schmutz J."/>
            <person name="Larimer F."/>
            <person name="Land M."/>
            <person name="Hauser L."/>
            <person name="Kyrpides N."/>
            <person name="Kim E."/>
            <person name="Schleheck D."/>
            <person name="Richardson P."/>
        </authorList>
    </citation>
    <scope>NUCLEOTIDE SEQUENCE [LARGE SCALE GENOMIC DNA]</scope>
    <source>
        <strain evidence="2">DSM 14801 / SPH-1</strain>
    </source>
</reference>
<proteinExistence type="predicted"/>
<accession>A9BWG1</accession>
<keyword evidence="2" id="KW-1185">Reference proteome</keyword>
<evidence type="ECO:0000313" key="2">
    <source>
        <dbReference type="Proteomes" id="UP000000784"/>
    </source>
</evidence>
<dbReference type="HOGENOM" id="CLU_1812620_0_0_4"/>
<dbReference type="Proteomes" id="UP000000784">
    <property type="component" value="Chromosome"/>
</dbReference>